<organism evidence="1">
    <name type="scientific">bioreactor metagenome</name>
    <dbReference type="NCBI Taxonomy" id="1076179"/>
    <lineage>
        <taxon>unclassified sequences</taxon>
        <taxon>metagenomes</taxon>
        <taxon>ecological metagenomes</taxon>
    </lineage>
</organism>
<protein>
    <submittedName>
        <fullName evidence="1">Uncharacterized protein</fullName>
    </submittedName>
</protein>
<accession>A0A645J334</accession>
<dbReference type="AlphaFoldDB" id="A0A645J334"/>
<comment type="caution">
    <text evidence="1">The sequence shown here is derived from an EMBL/GenBank/DDBJ whole genome shotgun (WGS) entry which is preliminary data.</text>
</comment>
<evidence type="ECO:0000313" key="1">
    <source>
        <dbReference type="EMBL" id="MPN53873.1"/>
    </source>
</evidence>
<sequence>MAVHRFHKCRVLLRAGPLRSLRQAFPGGADAGQGGFALLHQLPGEVYGVAVMGAQQEKAHGLQVELLGNIAHQAEIA</sequence>
<name>A0A645J334_9ZZZZ</name>
<gene>
    <name evidence="1" type="ORF">SDC9_201541</name>
</gene>
<proteinExistence type="predicted"/>
<reference evidence="1" key="1">
    <citation type="submission" date="2019-08" db="EMBL/GenBank/DDBJ databases">
        <authorList>
            <person name="Kucharzyk K."/>
            <person name="Murdoch R.W."/>
            <person name="Higgins S."/>
            <person name="Loffler F."/>
        </authorList>
    </citation>
    <scope>NUCLEOTIDE SEQUENCE</scope>
</reference>
<dbReference type="EMBL" id="VSSQ01121472">
    <property type="protein sequence ID" value="MPN53873.1"/>
    <property type="molecule type" value="Genomic_DNA"/>
</dbReference>